<evidence type="ECO:0000256" key="1">
    <source>
        <dbReference type="SAM" id="Phobius"/>
    </source>
</evidence>
<evidence type="ECO:0000313" key="2">
    <source>
        <dbReference type="EMBL" id="QAT62186.1"/>
    </source>
</evidence>
<dbReference type="RefSeq" id="WP_114218104.1">
    <property type="nucleotide sequence ID" value="NZ_CP035282.1"/>
</dbReference>
<dbReference type="Pfam" id="PF10960">
    <property type="entry name" value="Holin_BhlA"/>
    <property type="match status" value="1"/>
</dbReference>
<dbReference type="Proteomes" id="UP000287969">
    <property type="component" value="Chromosome"/>
</dbReference>
<evidence type="ECO:0000313" key="3">
    <source>
        <dbReference type="Proteomes" id="UP000287969"/>
    </source>
</evidence>
<proteinExistence type="predicted"/>
<dbReference type="EMBL" id="CP035282">
    <property type="protein sequence ID" value="QAT62186.1"/>
    <property type="molecule type" value="Genomic_DNA"/>
</dbReference>
<dbReference type="AlphaFoldDB" id="A0A410QDY5"/>
<dbReference type="OrthoDB" id="2680433at2"/>
<accession>A0A410QDY5</accession>
<keyword evidence="1" id="KW-0472">Membrane</keyword>
<sequence>MEQQLFKLAAGNGIWSALFVFLFLYVLYDSKKRESKYQETIKENQDIIKELSQKFGIVEDIQNDVTCIKDELKNK</sequence>
<keyword evidence="1" id="KW-0812">Transmembrane</keyword>
<gene>
    <name evidence="2" type="ORF">EQM13_11590</name>
</gene>
<feature type="transmembrane region" description="Helical" evidence="1">
    <location>
        <begin position="6"/>
        <end position="28"/>
    </location>
</feature>
<organism evidence="2 3">
    <name type="scientific">Acidilutibacter cellobiosedens</name>
    <dbReference type="NCBI Taxonomy" id="2507161"/>
    <lineage>
        <taxon>Bacteria</taxon>
        <taxon>Bacillati</taxon>
        <taxon>Bacillota</taxon>
        <taxon>Tissierellia</taxon>
        <taxon>Tissierellales</taxon>
        <taxon>Acidilutibacteraceae</taxon>
        <taxon>Acidilutibacter</taxon>
    </lineage>
</organism>
<protein>
    <submittedName>
        <fullName evidence="2">Bacteriocin</fullName>
    </submittedName>
</protein>
<keyword evidence="3" id="KW-1185">Reference proteome</keyword>
<name>A0A410QDY5_9FIRM</name>
<dbReference type="KEGG" id="spoa:EQM13_11590"/>
<dbReference type="InterPro" id="IPR024405">
    <property type="entry name" value="Phage_BhlA/UviB"/>
</dbReference>
<keyword evidence="1" id="KW-1133">Transmembrane helix</keyword>
<reference evidence="3" key="1">
    <citation type="submission" date="2019-01" db="EMBL/GenBank/DDBJ databases">
        <title>Draft genomes of a novel of Sporanaerobacter strains.</title>
        <authorList>
            <person name="Ma S."/>
        </authorList>
    </citation>
    <scope>NUCLEOTIDE SEQUENCE [LARGE SCALE GENOMIC DNA]</scope>
    <source>
        <strain evidence="3">NJN-17</strain>
    </source>
</reference>